<dbReference type="GO" id="GO:0015616">
    <property type="term" value="F:DNA translocase activity"/>
    <property type="evidence" value="ECO:0007669"/>
    <property type="project" value="TreeGrafter"/>
</dbReference>
<dbReference type="GO" id="GO:0005524">
    <property type="term" value="F:ATP binding"/>
    <property type="evidence" value="ECO:0007669"/>
    <property type="project" value="InterPro"/>
</dbReference>
<dbReference type="InterPro" id="IPR000330">
    <property type="entry name" value="SNF2_N"/>
</dbReference>
<dbReference type="InParanoid" id="A0A1X7SPZ1"/>
<dbReference type="InterPro" id="IPR038718">
    <property type="entry name" value="SNF2-like_sf"/>
</dbReference>
<evidence type="ECO:0000259" key="2">
    <source>
        <dbReference type="Pfam" id="PF00176"/>
    </source>
</evidence>
<accession>A0A1X7SPZ1</accession>
<dbReference type="OrthoDB" id="413460at2759"/>
<feature type="domain" description="SNF2 N-terminal" evidence="2">
    <location>
        <begin position="110"/>
        <end position="194"/>
    </location>
</feature>
<dbReference type="InterPro" id="IPR050496">
    <property type="entry name" value="SNF2_RAD54_helicase_repair"/>
</dbReference>
<dbReference type="GO" id="GO:0005634">
    <property type="term" value="C:nucleus"/>
    <property type="evidence" value="ECO:0007669"/>
    <property type="project" value="TreeGrafter"/>
</dbReference>
<dbReference type="PANTHER" id="PTHR45629">
    <property type="entry name" value="SNF2/RAD54 FAMILY MEMBER"/>
    <property type="match status" value="1"/>
</dbReference>
<sequence length="195" mass="21847">MGVVSEEEWQSGRCFQGQYVSSDTGAGGVVNYKAKSVNKGFQNPLKSNNTPTHSIKTKSSQYRSHFDATADDALVLPRPTQNHQLKYNTRGLPVVDVVVDPHLSLKLRPHQREGVIFLYECMMSMREYNGSGAILADEMGLGKSLQCISLIWTLLKQGPYGGLPVMRRVVVVTPGSLVKNWQKEFQKWLGHERLK</sequence>
<reference evidence="3" key="1">
    <citation type="submission" date="2017-05" db="UniProtKB">
        <authorList>
            <consortium name="EnsemblMetazoa"/>
        </authorList>
    </citation>
    <scope>IDENTIFICATION</scope>
</reference>
<dbReference type="InterPro" id="IPR027417">
    <property type="entry name" value="P-loop_NTPase"/>
</dbReference>
<dbReference type="eggNOG" id="KOG0390">
    <property type="taxonomic scope" value="Eukaryota"/>
</dbReference>
<dbReference type="SUPFAM" id="SSF52540">
    <property type="entry name" value="P-loop containing nucleoside triphosphate hydrolases"/>
    <property type="match status" value="1"/>
</dbReference>
<evidence type="ECO:0000256" key="1">
    <source>
        <dbReference type="SAM" id="MobiDB-lite"/>
    </source>
</evidence>
<dbReference type="Gene3D" id="3.40.50.10810">
    <property type="entry name" value="Tandem AAA-ATPase domain"/>
    <property type="match status" value="1"/>
</dbReference>
<dbReference type="STRING" id="400682.A0A1X7SPZ1"/>
<organism evidence="3">
    <name type="scientific">Amphimedon queenslandica</name>
    <name type="common">Sponge</name>
    <dbReference type="NCBI Taxonomy" id="400682"/>
    <lineage>
        <taxon>Eukaryota</taxon>
        <taxon>Metazoa</taxon>
        <taxon>Porifera</taxon>
        <taxon>Demospongiae</taxon>
        <taxon>Heteroscleromorpha</taxon>
        <taxon>Haplosclerida</taxon>
        <taxon>Niphatidae</taxon>
        <taxon>Amphimedon</taxon>
    </lineage>
</organism>
<feature type="region of interest" description="Disordered" evidence="1">
    <location>
        <begin position="40"/>
        <end position="60"/>
    </location>
</feature>
<proteinExistence type="predicted"/>
<dbReference type="PANTHER" id="PTHR45629:SF7">
    <property type="entry name" value="DNA EXCISION REPAIR PROTEIN ERCC-6-RELATED"/>
    <property type="match status" value="1"/>
</dbReference>
<dbReference type="AlphaFoldDB" id="A0A1X7SPZ1"/>
<dbReference type="GO" id="GO:0007131">
    <property type="term" value="P:reciprocal meiotic recombination"/>
    <property type="evidence" value="ECO:0007669"/>
    <property type="project" value="TreeGrafter"/>
</dbReference>
<name>A0A1X7SPZ1_AMPQE</name>
<evidence type="ECO:0000313" key="3">
    <source>
        <dbReference type="EnsemblMetazoa" id="Aqu2.1.04160_001"/>
    </source>
</evidence>
<dbReference type="Pfam" id="PF00176">
    <property type="entry name" value="SNF2-rel_dom"/>
    <property type="match status" value="1"/>
</dbReference>
<protein>
    <recommendedName>
        <fullName evidence="2">SNF2 N-terminal domain-containing protein</fullName>
    </recommendedName>
</protein>
<dbReference type="EnsemblMetazoa" id="Aqu2.1.04160_001">
    <property type="protein sequence ID" value="Aqu2.1.04160_001"/>
    <property type="gene ID" value="Aqu2.1.04160"/>
</dbReference>
<dbReference type="GO" id="GO:0000724">
    <property type="term" value="P:double-strand break repair via homologous recombination"/>
    <property type="evidence" value="ECO:0007669"/>
    <property type="project" value="TreeGrafter"/>
</dbReference>